<name>A0A9N9BUC6_9GLOM</name>
<evidence type="ECO:0000256" key="1">
    <source>
        <dbReference type="SAM" id="MobiDB-lite"/>
    </source>
</evidence>
<comment type="caution">
    <text evidence="3">The sequence shown here is derived from an EMBL/GenBank/DDBJ whole genome shotgun (WGS) entry which is preliminary data.</text>
</comment>
<gene>
    <name evidence="3" type="ORF">AMORRO_LOCUS6726</name>
</gene>
<protein>
    <submittedName>
        <fullName evidence="3">12258_t:CDS:1</fullName>
    </submittedName>
</protein>
<dbReference type="EMBL" id="CAJVPV010004621">
    <property type="protein sequence ID" value="CAG8576753.1"/>
    <property type="molecule type" value="Genomic_DNA"/>
</dbReference>
<dbReference type="Gene3D" id="1.10.10.60">
    <property type="entry name" value="Homeodomain-like"/>
    <property type="match status" value="1"/>
</dbReference>
<dbReference type="Proteomes" id="UP000789342">
    <property type="component" value="Unassembled WGS sequence"/>
</dbReference>
<feature type="region of interest" description="Disordered" evidence="1">
    <location>
        <begin position="137"/>
        <end position="233"/>
    </location>
</feature>
<feature type="compositionally biased region" description="Polar residues" evidence="1">
    <location>
        <begin position="189"/>
        <end position="210"/>
    </location>
</feature>
<dbReference type="AlphaFoldDB" id="A0A9N9BUC6"/>
<evidence type="ECO:0000313" key="4">
    <source>
        <dbReference type="Proteomes" id="UP000789342"/>
    </source>
</evidence>
<dbReference type="InterPro" id="IPR001005">
    <property type="entry name" value="SANT/Myb"/>
</dbReference>
<sequence>MWTDDQLRLLINERKNKNTEYHDIPGSSRVDFWNSMANTINDRFGTSYTGHQCKNRFQNLVRDYNSMCLYIAGSKTGKRSRAGERYFEEFSTRFWDRPETPFDRLHNENISTRRRYLNRTPPTYRATSISSRREFTTIQRDRSASPNHRDFSNRREYINRDNTNNVVSRPLAVNNTGGDSGHNADDVSGNLNNATYKSSSDLANNISASKNDSEVSMRDVGSSQPVKVISEDS</sequence>
<dbReference type="OrthoDB" id="2426857at2759"/>
<evidence type="ECO:0000259" key="2">
    <source>
        <dbReference type="PROSITE" id="PS50090"/>
    </source>
</evidence>
<keyword evidence="4" id="KW-1185">Reference proteome</keyword>
<dbReference type="Pfam" id="PF13837">
    <property type="entry name" value="Myb_DNA-bind_4"/>
    <property type="match status" value="1"/>
</dbReference>
<proteinExistence type="predicted"/>
<accession>A0A9N9BUC6</accession>
<dbReference type="InterPro" id="IPR044822">
    <property type="entry name" value="Myb_DNA-bind_4"/>
</dbReference>
<feature type="domain" description="Myb-like" evidence="2">
    <location>
        <begin position="1"/>
        <end position="61"/>
    </location>
</feature>
<feature type="compositionally biased region" description="Basic and acidic residues" evidence="1">
    <location>
        <begin position="137"/>
        <end position="159"/>
    </location>
</feature>
<feature type="compositionally biased region" description="Polar residues" evidence="1">
    <location>
        <begin position="160"/>
        <end position="177"/>
    </location>
</feature>
<reference evidence="3" key="1">
    <citation type="submission" date="2021-06" db="EMBL/GenBank/DDBJ databases">
        <authorList>
            <person name="Kallberg Y."/>
            <person name="Tangrot J."/>
            <person name="Rosling A."/>
        </authorList>
    </citation>
    <scope>NUCLEOTIDE SEQUENCE</scope>
    <source>
        <strain evidence="3">CL551</strain>
    </source>
</reference>
<dbReference type="PROSITE" id="PS50090">
    <property type="entry name" value="MYB_LIKE"/>
    <property type="match status" value="1"/>
</dbReference>
<evidence type="ECO:0000313" key="3">
    <source>
        <dbReference type="EMBL" id="CAG8576753.1"/>
    </source>
</evidence>
<organism evidence="3 4">
    <name type="scientific">Acaulospora morrowiae</name>
    <dbReference type="NCBI Taxonomy" id="94023"/>
    <lineage>
        <taxon>Eukaryota</taxon>
        <taxon>Fungi</taxon>
        <taxon>Fungi incertae sedis</taxon>
        <taxon>Mucoromycota</taxon>
        <taxon>Glomeromycotina</taxon>
        <taxon>Glomeromycetes</taxon>
        <taxon>Diversisporales</taxon>
        <taxon>Acaulosporaceae</taxon>
        <taxon>Acaulospora</taxon>
    </lineage>
</organism>